<sequence>MTIGIFLALLLITLVPTPPQANRAWRIFPVGFFTLGSAQFYSAWRGQVWMRGSTQLRVWEMQDMDAEANAFVDRILAPHMLRLTRMRGGASVADVAAPSPQSEKPRAPPQPKHDVAAIAPFTRPQRSSDTVPSYASSTTGVGMAKHHELHQFERPPVFGPEAVVLDPRIKAVHRQLMVEVCRFGIYFMLAFSALVFAVPSRL</sequence>
<evidence type="ECO:0000313" key="5">
    <source>
        <dbReference type="Proteomes" id="UP000717328"/>
    </source>
</evidence>
<dbReference type="EMBL" id="JABCKI010005783">
    <property type="protein sequence ID" value="KAG5638082.1"/>
    <property type="molecule type" value="Genomic_DNA"/>
</dbReference>
<feature type="chain" id="PRO_5040325017" evidence="3">
    <location>
        <begin position="22"/>
        <end position="202"/>
    </location>
</feature>
<evidence type="ECO:0000256" key="2">
    <source>
        <dbReference type="SAM" id="Phobius"/>
    </source>
</evidence>
<comment type="caution">
    <text evidence="4">The sequence shown here is derived from an EMBL/GenBank/DDBJ whole genome shotgun (WGS) entry which is preliminary data.</text>
</comment>
<feature type="transmembrane region" description="Helical" evidence="2">
    <location>
        <begin position="183"/>
        <end position="200"/>
    </location>
</feature>
<reference evidence="4" key="1">
    <citation type="submission" date="2021-02" db="EMBL/GenBank/DDBJ databases">
        <authorList>
            <person name="Nieuwenhuis M."/>
            <person name="Van De Peppel L.J.J."/>
        </authorList>
    </citation>
    <scope>NUCLEOTIDE SEQUENCE</scope>
    <source>
        <strain evidence="4">D49</strain>
    </source>
</reference>
<evidence type="ECO:0000256" key="3">
    <source>
        <dbReference type="SAM" id="SignalP"/>
    </source>
</evidence>
<proteinExistence type="predicted"/>
<evidence type="ECO:0000256" key="1">
    <source>
        <dbReference type="SAM" id="MobiDB-lite"/>
    </source>
</evidence>
<feature type="region of interest" description="Disordered" evidence="1">
    <location>
        <begin position="92"/>
        <end position="113"/>
    </location>
</feature>
<keyword evidence="2" id="KW-1133">Transmembrane helix</keyword>
<dbReference type="Proteomes" id="UP000717328">
    <property type="component" value="Unassembled WGS sequence"/>
</dbReference>
<organism evidence="4 5">
    <name type="scientific">Sphagnurus paluster</name>
    <dbReference type="NCBI Taxonomy" id="117069"/>
    <lineage>
        <taxon>Eukaryota</taxon>
        <taxon>Fungi</taxon>
        <taxon>Dikarya</taxon>
        <taxon>Basidiomycota</taxon>
        <taxon>Agaricomycotina</taxon>
        <taxon>Agaricomycetes</taxon>
        <taxon>Agaricomycetidae</taxon>
        <taxon>Agaricales</taxon>
        <taxon>Tricholomatineae</taxon>
        <taxon>Lyophyllaceae</taxon>
        <taxon>Sphagnurus</taxon>
    </lineage>
</organism>
<reference evidence="4" key="2">
    <citation type="submission" date="2021-10" db="EMBL/GenBank/DDBJ databases">
        <title>Phylogenomics reveals ancestral predisposition of the termite-cultivated fungus Termitomyces towards a domesticated lifestyle.</title>
        <authorList>
            <person name="Auxier B."/>
            <person name="Grum-Grzhimaylo A."/>
            <person name="Cardenas M.E."/>
            <person name="Lodge J.D."/>
            <person name="Laessoe T."/>
            <person name="Pedersen O."/>
            <person name="Smith M.E."/>
            <person name="Kuyper T.W."/>
            <person name="Franco-Molano E.A."/>
            <person name="Baroni T.J."/>
            <person name="Aanen D.K."/>
        </authorList>
    </citation>
    <scope>NUCLEOTIDE SEQUENCE</scope>
    <source>
        <strain evidence="4">D49</strain>
    </source>
</reference>
<keyword evidence="2" id="KW-0812">Transmembrane</keyword>
<name>A0A9P7G069_9AGAR</name>
<protein>
    <submittedName>
        <fullName evidence="4">Uncharacterized protein</fullName>
    </submittedName>
</protein>
<dbReference type="OrthoDB" id="3232309at2759"/>
<accession>A0A9P7G069</accession>
<keyword evidence="5" id="KW-1185">Reference proteome</keyword>
<dbReference type="AlphaFoldDB" id="A0A9P7G069"/>
<evidence type="ECO:0000313" key="4">
    <source>
        <dbReference type="EMBL" id="KAG5638082.1"/>
    </source>
</evidence>
<feature type="compositionally biased region" description="Basic and acidic residues" evidence="1">
    <location>
        <begin position="103"/>
        <end position="113"/>
    </location>
</feature>
<gene>
    <name evidence="4" type="ORF">H0H81_001932</name>
</gene>
<keyword evidence="3" id="KW-0732">Signal</keyword>
<feature type="signal peptide" evidence="3">
    <location>
        <begin position="1"/>
        <end position="21"/>
    </location>
</feature>
<keyword evidence="2" id="KW-0472">Membrane</keyword>